<dbReference type="Proteomes" id="UP000049222">
    <property type="component" value="Unassembled WGS sequence"/>
</dbReference>
<feature type="transmembrane region" description="Helical" evidence="1">
    <location>
        <begin position="27"/>
        <end position="45"/>
    </location>
</feature>
<reference evidence="2 3" key="1">
    <citation type="submission" date="2015-07" db="EMBL/GenBank/DDBJ databases">
        <authorList>
            <person name="Noorani M."/>
        </authorList>
    </citation>
    <scope>NUCLEOTIDE SEQUENCE [LARGE SCALE GENOMIC DNA]</scope>
    <source>
        <strain evidence="2 3">CECT 7802</strain>
    </source>
</reference>
<protein>
    <submittedName>
        <fullName evidence="2">Uncharacterized protein</fullName>
    </submittedName>
</protein>
<dbReference type="EMBL" id="CXSU01000011">
    <property type="protein sequence ID" value="CTQ49007.1"/>
    <property type="molecule type" value="Genomic_DNA"/>
</dbReference>
<organism evidence="2 3">
    <name type="scientific">Jannaschia donghaensis</name>
    <dbReference type="NCBI Taxonomy" id="420998"/>
    <lineage>
        <taxon>Bacteria</taxon>
        <taxon>Pseudomonadati</taxon>
        <taxon>Pseudomonadota</taxon>
        <taxon>Alphaproteobacteria</taxon>
        <taxon>Rhodobacterales</taxon>
        <taxon>Roseobacteraceae</taxon>
        <taxon>Jannaschia</taxon>
    </lineage>
</organism>
<keyword evidence="1" id="KW-0812">Transmembrane</keyword>
<evidence type="ECO:0000313" key="3">
    <source>
        <dbReference type="Proteomes" id="UP000049222"/>
    </source>
</evidence>
<dbReference type="STRING" id="420998.JDO7802_01015"/>
<name>A0A0M6YIA4_9RHOB</name>
<gene>
    <name evidence="2" type="ORF">JDO7802_01015</name>
</gene>
<sequence>MDETALHPLSLSWPDLRKEHAMTKTQMIANIFYATLIGAVLMLFAEPAGAQGTNCGPRADVLERLSAGYGETRRGIGLGSKNRVVEVFASPETGSWTVTVTLPDGRTCLVASGQSWEDRMDDLAHLADAEI</sequence>
<accession>A0A0M6YIA4</accession>
<keyword evidence="1" id="KW-1133">Transmembrane helix</keyword>
<evidence type="ECO:0000256" key="1">
    <source>
        <dbReference type="SAM" id="Phobius"/>
    </source>
</evidence>
<evidence type="ECO:0000313" key="2">
    <source>
        <dbReference type="EMBL" id="CTQ49007.1"/>
    </source>
</evidence>
<proteinExistence type="predicted"/>
<keyword evidence="1" id="KW-0472">Membrane</keyword>
<keyword evidence="3" id="KW-1185">Reference proteome</keyword>
<dbReference type="AlphaFoldDB" id="A0A0M6YIA4"/>